<evidence type="ECO:0000256" key="5">
    <source>
        <dbReference type="ARBA" id="ARBA00022692"/>
    </source>
</evidence>
<evidence type="ECO:0000256" key="7">
    <source>
        <dbReference type="ARBA" id="ARBA00023065"/>
    </source>
</evidence>
<evidence type="ECO:0000256" key="12">
    <source>
        <dbReference type="RuleBase" id="RU003357"/>
    </source>
</evidence>
<comment type="subcellular location">
    <subcellularLocation>
        <location evidence="1 11">Cell outer membrane</location>
        <topology evidence="1 11">Multi-pass membrane protein</topology>
    </subcellularLocation>
</comment>
<dbReference type="PANTHER" id="PTHR32552">
    <property type="entry name" value="FERRICHROME IRON RECEPTOR-RELATED"/>
    <property type="match status" value="1"/>
</dbReference>
<keyword evidence="9 11" id="KW-0472">Membrane</keyword>
<keyword evidence="2 11" id="KW-0813">Transport</keyword>
<dbReference type="GO" id="GO:0009279">
    <property type="term" value="C:cell outer membrane"/>
    <property type="evidence" value="ECO:0007669"/>
    <property type="project" value="UniProtKB-SubCell"/>
</dbReference>
<dbReference type="InterPro" id="IPR012910">
    <property type="entry name" value="Plug_dom"/>
</dbReference>
<dbReference type="Pfam" id="PF00593">
    <property type="entry name" value="TonB_dep_Rec_b-barrel"/>
    <property type="match status" value="1"/>
</dbReference>
<keyword evidence="15" id="KW-1185">Reference proteome</keyword>
<evidence type="ECO:0000256" key="10">
    <source>
        <dbReference type="ARBA" id="ARBA00023237"/>
    </source>
</evidence>
<dbReference type="AlphaFoldDB" id="A0A1X9NII4"/>
<dbReference type="InterPro" id="IPR036942">
    <property type="entry name" value="Beta-barrel_TonB_sf"/>
</dbReference>
<dbReference type="SUPFAM" id="SSF56935">
    <property type="entry name" value="Porins"/>
    <property type="match status" value="1"/>
</dbReference>
<reference evidence="14 15" key="1">
    <citation type="submission" date="2016-11" db="EMBL/GenBank/DDBJ databases">
        <title>Trade-off between light-utilization and light-protection in marine flavobacteria.</title>
        <authorList>
            <person name="Kumagai Y."/>
        </authorList>
    </citation>
    <scope>NUCLEOTIDE SEQUENCE [LARGE SCALE GENOMIC DNA]</scope>
    <source>
        <strain evidence="14 15">NBRC 107125</strain>
    </source>
</reference>
<comment type="similarity">
    <text evidence="11 12">Belongs to the TonB-dependent receptor family.</text>
</comment>
<evidence type="ECO:0000256" key="9">
    <source>
        <dbReference type="ARBA" id="ARBA00023136"/>
    </source>
</evidence>
<keyword evidence="5 11" id="KW-0812">Transmembrane</keyword>
<evidence type="ECO:0000256" key="8">
    <source>
        <dbReference type="ARBA" id="ARBA00023077"/>
    </source>
</evidence>
<proteinExistence type="inferred from homology"/>
<evidence type="ECO:0000256" key="2">
    <source>
        <dbReference type="ARBA" id="ARBA00022448"/>
    </source>
</evidence>
<keyword evidence="7" id="KW-0406">Ion transport</keyword>
<sequence length="617" mass="65808">MLDTQRRGQSTGPPAPTYPLALPAQVVYEALNSLATTTGHSLLVSSTLAENLTSSAVHGTYTVEGALQILLQGTGLSGRLTDHGVIVVRYPRVSINTINGEETMNSKKQLLAATVGFLMGAGGASQSVMAQESSEDNQGWVLEEIVVTAQKREQNLMDVPISVVALTGEAIEARGIQNGEDLTYFVPNLSAFSPGPGVTSYYMRGIGSSNIPFATVGTYFDEVPISVAINEPDIRTTDLERVEVLRGPQGTLFGQGSVGGTIRFITKNPEFNSVGGHLGVSAYHTKEGGTSEELTGVLNIPVVDDTLAFRIASTYENKAGWIDKIDRDGAVIKEDINDNEGSNIRIKGLWQATDNLAITAMVVRHRLNAGGPNIVSSGGRAPQPESLIRSAADPYLPFGFTDEHDIYNVTATYDFGNAVLTAVASSVETSNLRANFPVFLTVDQGLPVADENVVEFNTIDFLQETEVTSQEIRLSSAADSDSAWEWIVGVFLAESELSQEDAGGLAFDAAGVFFPDNPGELIATPATPPTVNKSDSGAFFGNISYAFTDQWTIGIGTRVFKDDRSIFTAADGLTLDDDFDNVSSKIHLSYAATDNANIYFSASEGFRSGGLNPPVTR</sequence>
<keyword evidence="4" id="KW-0410">Iron transport</keyword>
<dbReference type="InterPro" id="IPR000531">
    <property type="entry name" value="Beta-barrel_TonB"/>
</dbReference>
<evidence type="ECO:0000256" key="3">
    <source>
        <dbReference type="ARBA" id="ARBA00022452"/>
    </source>
</evidence>
<dbReference type="SMART" id="SM00965">
    <property type="entry name" value="STN"/>
    <property type="match status" value="1"/>
</dbReference>
<gene>
    <name evidence="14" type="ORF">BST96_06500</name>
</gene>
<evidence type="ECO:0000256" key="4">
    <source>
        <dbReference type="ARBA" id="ARBA00022496"/>
    </source>
</evidence>
<dbReference type="Proteomes" id="UP000193450">
    <property type="component" value="Chromosome"/>
</dbReference>
<dbReference type="KEGG" id="osg:BST96_06500"/>
<dbReference type="EMBL" id="CP019343">
    <property type="protein sequence ID" value="ARN73793.1"/>
    <property type="molecule type" value="Genomic_DNA"/>
</dbReference>
<accession>A0A1X9NII4</accession>
<dbReference type="PANTHER" id="PTHR32552:SF81">
    <property type="entry name" value="TONB-DEPENDENT OUTER MEMBRANE RECEPTOR"/>
    <property type="match status" value="1"/>
</dbReference>
<name>A0A1X9NII4_9GAMM</name>
<evidence type="ECO:0000256" key="11">
    <source>
        <dbReference type="PROSITE-ProRule" id="PRU01360"/>
    </source>
</evidence>
<dbReference type="OrthoDB" id="127311at2"/>
<dbReference type="GO" id="GO:0006826">
    <property type="term" value="P:iron ion transport"/>
    <property type="evidence" value="ECO:0007669"/>
    <property type="project" value="UniProtKB-KW"/>
</dbReference>
<evidence type="ECO:0000313" key="14">
    <source>
        <dbReference type="EMBL" id="ARN73793.1"/>
    </source>
</evidence>
<organism evidence="14 15">
    <name type="scientific">Oceanicoccus sagamiensis</name>
    <dbReference type="NCBI Taxonomy" id="716816"/>
    <lineage>
        <taxon>Bacteria</taxon>
        <taxon>Pseudomonadati</taxon>
        <taxon>Pseudomonadota</taxon>
        <taxon>Gammaproteobacteria</taxon>
        <taxon>Cellvibrionales</taxon>
        <taxon>Spongiibacteraceae</taxon>
        <taxon>Oceanicoccus</taxon>
    </lineage>
</organism>
<keyword evidence="10 11" id="KW-0998">Cell outer membrane</keyword>
<feature type="domain" description="Secretin/TonB short N-terminal" evidence="13">
    <location>
        <begin position="40"/>
        <end position="91"/>
    </location>
</feature>
<dbReference type="RefSeq" id="WP_085757912.1">
    <property type="nucleotide sequence ID" value="NZ_CP019343.1"/>
</dbReference>
<keyword evidence="3 11" id="KW-1134">Transmembrane beta strand</keyword>
<evidence type="ECO:0000313" key="15">
    <source>
        <dbReference type="Proteomes" id="UP000193450"/>
    </source>
</evidence>
<dbReference type="Gene3D" id="3.55.50.30">
    <property type="match status" value="1"/>
</dbReference>
<dbReference type="InterPro" id="IPR011662">
    <property type="entry name" value="Secretin/TonB_short_N"/>
</dbReference>
<dbReference type="Pfam" id="PF07660">
    <property type="entry name" value="STN"/>
    <property type="match status" value="1"/>
</dbReference>
<protein>
    <recommendedName>
        <fullName evidence="13">Secretin/TonB short N-terminal domain-containing protein</fullName>
    </recommendedName>
</protein>
<dbReference type="PROSITE" id="PS52016">
    <property type="entry name" value="TONB_DEPENDENT_REC_3"/>
    <property type="match status" value="1"/>
</dbReference>
<evidence type="ECO:0000256" key="1">
    <source>
        <dbReference type="ARBA" id="ARBA00004571"/>
    </source>
</evidence>
<keyword evidence="6" id="KW-0408">Iron</keyword>
<dbReference type="Gene3D" id="2.40.170.20">
    <property type="entry name" value="TonB-dependent receptor, beta-barrel domain"/>
    <property type="match status" value="1"/>
</dbReference>
<evidence type="ECO:0000256" key="6">
    <source>
        <dbReference type="ARBA" id="ARBA00023004"/>
    </source>
</evidence>
<dbReference type="Pfam" id="PF07715">
    <property type="entry name" value="Plug"/>
    <property type="match status" value="1"/>
</dbReference>
<dbReference type="STRING" id="716816.BST96_06500"/>
<dbReference type="InterPro" id="IPR039426">
    <property type="entry name" value="TonB-dep_rcpt-like"/>
</dbReference>
<keyword evidence="8 12" id="KW-0798">TonB box</keyword>
<evidence type="ECO:0000259" key="13">
    <source>
        <dbReference type="SMART" id="SM00965"/>
    </source>
</evidence>